<dbReference type="Pfam" id="PF13458">
    <property type="entry name" value="Peripla_BP_6"/>
    <property type="match status" value="1"/>
</dbReference>
<dbReference type="Proteomes" id="UP000662914">
    <property type="component" value="Chromosome"/>
</dbReference>
<protein>
    <submittedName>
        <fullName evidence="5">Branched-chain amino acid ABC transporter substrate-binding protein</fullName>
    </submittedName>
</protein>
<dbReference type="InterPro" id="IPR051010">
    <property type="entry name" value="BCAA_transport"/>
</dbReference>
<dbReference type="SUPFAM" id="SSF53822">
    <property type="entry name" value="Periplasmic binding protein-like I"/>
    <property type="match status" value="1"/>
</dbReference>
<dbReference type="KEGG" id="ddz:DSYM_02060"/>
<dbReference type="CDD" id="cd06333">
    <property type="entry name" value="PBP1_ABC_RPA1789-like"/>
    <property type="match status" value="1"/>
</dbReference>
<keyword evidence="2 3" id="KW-0732">Signal</keyword>
<dbReference type="EMBL" id="AP021857">
    <property type="protein sequence ID" value="BBO19507.1"/>
    <property type="molecule type" value="Genomic_DNA"/>
</dbReference>
<reference evidence="5" key="1">
    <citation type="journal article" name="DNA Res.">
        <title>The physiological potential of anammox bacteria as revealed by their core genome structure.</title>
        <authorList>
            <person name="Okubo T."/>
            <person name="Toyoda A."/>
            <person name="Fukuhara K."/>
            <person name="Uchiyama I."/>
            <person name="Harigaya Y."/>
            <person name="Kuroiwa M."/>
            <person name="Suzuki T."/>
            <person name="Murakami Y."/>
            <person name="Suwa Y."/>
            <person name="Takami H."/>
        </authorList>
    </citation>
    <scope>NUCLEOTIDE SEQUENCE</scope>
    <source>
        <strain evidence="5">317325-3</strain>
    </source>
</reference>
<evidence type="ECO:0000256" key="3">
    <source>
        <dbReference type="SAM" id="SignalP"/>
    </source>
</evidence>
<accession>A0A809RSS1</accession>
<dbReference type="PANTHER" id="PTHR30483">
    <property type="entry name" value="LEUCINE-SPECIFIC-BINDING PROTEIN"/>
    <property type="match status" value="1"/>
</dbReference>
<evidence type="ECO:0000256" key="2">
    <source>
        <dbReference type="ARBA" id="ARBA00022729"/>
    </source>
</evidence>
<feature type="signal peptide" evidence="3">
    <location>
        <begin position="1"/>
        <end position="25"/>
    </location>
</feature>
<feature type="domain" description="Leucine-binding protein" evidence="4">
    <location>
        <begin position="26"/>
        <end position="364"/>
    </location>
</feature>
<dbReference type="PANTHER" id="PTHR30483:SF38">
    <property type="entry name" value="BLR7848 PROTEIN"/>
    <property type="match status" value="1"/>
</dbReference>
<evidence type="ECO:0000256" key="1">
    <source>
        <dbReference type="ARBA" id="ARBA00010062"/>
    </source>
</evidence>
<organism evidence="5 6">
    <name type="scientific">Candidatus Desulfobacillus denitrificans</name>
    <dbReference type="NCBI Taxonomy" id="2608985"/>
    <lineage>
        <taxon>Bacteria</taxon>
        <taxon>Pseudomonadati</taxon>
        <taxon>Pseudomonadota</taxon>
        <taxon>Betaproteobacteria</taxon>
        <taxon>Candidatus Desulfobacillus</taxon>
    </lineage>
</organism>
<sequence length="385" mass="40944">MQSIRTYAGRSIACALLLFALSASAQVKIGIITSNTGPSAFVGIPQKNAIALLPKKAGDLSIEYIPYDDASDPTQSVQLSKKLISEHKVDAIIGPSGSPNGVALVPFMSEARTPLLAPVGTSVLVLPMDDKKRWIFKTHPNDEIISEGLVAAMIKRGVRTVGFIGYNDPYGENWYKTFSPMAQKAGLQIVANERYSRQDTSVTGQVVKLIAAKPDAVLVAGVAAGAALPHTQLTDAGYKGAIYHTHGSASGAFIQIGGKKVEGALVVGPLLLVPDEIPDSMESKSTTVEFVNGYEKLFGSRPPIFGAGTYDAGLLLAKTIPEAARKGKPGTPEFRGALRDALEDARELVTSQGVVNMTPQDHSGYDRRGRVLVTVKDGRFTLLKE</sequence>
<proteinExistence type="inferred from homology"/>
<dbReference type="Gene3D" id="3.40.50.2300">
    <property type="match status" value="2"/>
</dbReference>
<dbReference type="AlphaFoldDB" id="A0A809RSS1"/>
<comment type="similarity">
    <text evidence="1">Belongs to the leucine-binding protein family.</text>
</comment>
<evidence type="ECO:0000313" key="5">
    <source>
        <dbReference type="EMBL" id="BBO19507.1"/>
    </source>
</evidence>
<gene>
    <name evidence="5" type="ORF">DSYM_02060</name>
</gene>
<name>A0A809RSS1_9PROT</name>
<dbReference type="InterPro" id="IPR028081">
    <property type="entry name" value="Leu-bd"/>
</dbReference>
<evidence type="ECO:0000259" key="4">
    <source>
        <dbReference type="Pfam" id="PF13458"/>
    </source>
</evidence>
<dbReference type="InterPro" id="IPR028082">
    <property type="entry name" value="Peripla_BP_I"/>
</dbReference>
<evidence type="ECO:0000313" key="6">
    <source>
        <dbReference type="Proteomes" id="UP000662914"/>
    </source>
</evidence>
<feature type="chain" id="PRO_5035300879" evidence="3">
    <location>
        <begin position="26"/>
        <end position="385"/>
    </location>
</feature>